<evidence type="ECO:0000256" key="8">
    <source>
        <dbReference type="HAMAP-Rule" id="MF_00377"/>
    </source>
</evidence>
<evidence type="ECO:0000313" key="14">
    <source>
        <dbReference type="EMBL" id="BAS67031.1"/>
    </source>
</evidence>
<dbReference type="Pfam" id="PF08299">
    <property type="entry name" value="Bac_DnaA_C"/>
    <property type="match status" value="1"/>
</dbReference>
<evidence type="ECO:0000256" key="7">
    <source>
        <dbReference type="ARBA" id="ARBA00023125"/>
    </source>
</evidence>
<dbReference type="OrthoDB" id="9807019at2"/>
<feature type="binding site" evidence="8">
    <location>
        <position position="137"/>
    </location>
    <ligand>
        <name>ATP</name>
        <dbReference type="ChEBI" id="CHEBI:30616"/>
    </ligand>
</feature>
<dbReference type="GO" id="GO:0008289">
    <property type="term" value="F:lipid binding"/>
    <property type="evidence" value="ECO:0007669"/>
    <property type="project" value="UniProtKB-KW"/>
</dbReference>
<evidence type="ECO:0000256" key="11">
    <source>
        <dbReference type="RuleBase" id="RU004227"/>
    </source>
</evidence>
<reference evidence="14 15" key="2">
    <citation type="journal article" date="2016" name="ISME J.">
        <title>Heterogeneous composition of key metabolic gene clusters in a vent mussel symbiont population.</title>
        <authorList>
            <person name="Ikuta T."/>
            <person name="Takaki Y."/>
            <person name="Nagai Y."/>
            <person name="Shimamura S."/>
            <person name="Tsuda M."/>
            <person name="Kawagucci S."/>
            <person name="Aoki Y."/>
            <person name="Inoue K."/>
            <person name="Teruya M."/>
            <person name="Satou K."/>
            <person name="Teruya K."/>
            <person name="Shimoji M."/>
            <person name="Tamotsu H."/>
            <person name="Hirano T."/>
            <person name="Maruyama T."/>
            <person name="Yoshida T."/>
        </authorList>
    </citation>
    <scope>NUCLEOTIDE SEQUENCE [LARGE SCALE GENOMIC DNA]</scope>
    <source>
        <strain evidence="14 15">Myojin Knoll</strain>
    </source>
</reference>
<evidence type="ECO:0000256" key="10">
    <source>
        <dbReference type="RuleBase" id="RU000577"/>
    </source>
</evidence>
<dbReference type="RefSeq" id="WP_066042222.1">
    <property type="nucleotide sequence ID" value="NZ_AP013042.1"/>
</dbReference>
<dbReference type="GO" id="GO:0006270">
    <property type="term" value="P:DNA replication initiation"/>
    <property type="evidence" value="ECO:0007669"/>
    <property type="project" value="UniProtKB-UniRule"/>
</dbReference>
<gene>
    <name evidence="8 14" type="primary">dnaA</name>
    <name evidence="14" type="ORF">BSEPE_0001</name>
</gene>
<evidence type="ECO:0000256" key="1">
    <source>
        <dbReference type="ARBA" id="ARBA00006583"/>
    </source>
</evidence>
<dbReference type="GO" id="GO:0005524">
    <property type="term" value="F:ATP binding"/>
    <property type="evidence" value="ECO:0007669"/>
    <property type="project" value="UniProtKB-UniRule"/>
</dbReference>
<dbReference type="Gene3D" id="3.40.50.300">
    <property type="entry name" value="P-loop containing nucleotide triphosphate hydrolases"/>
    <property type="match status" value="1"/>
</dbReference>
<evidence type="ECO:0000256" key="3">
    <source>
        <dbReference type="ARBA" id="ARBA00022705"/>
    </source>
</evidence>
<dbReference type="InterPro" id="IPR013159">
    <property type="entry name" value="DnaA_C"/>
</dbReference>
<dbReference type="GO" id="GO:0005886">
    <property type="term" value="C:plasma membrane"/>
    <property type="evidence" value="ECO:0007669"/>
    <property type="project" value="TreeGrafter"/>
</dbReference>
<comment type="subcellular location">
    <subcellularLocation>
        <location evidence="8">Cytoplasm</location>
    </subcellularLocation>
</comment>
<dbReference type="CDD" id="cd06571">
    <property type="entry name" value="Bac_DnaA_C"/>
    <property type="match status" value="1"/>
</dbReference>
<proteinExistence type="inferred from homology"/>
<dbReference type="SMART" id="SM00382">
    <property type="entry name" value="AAA"/>
    <property type="match status" value="1"/>
</dbReference>
<dbReference type="InterPro" id="IPR001957">
    <property type="entry name" value="Chromosome_initiator_DnaA"/>
</dbReference>
<dbReference type="EMBL" id="AP013042">
    <property type="protein sequence ID" value="BAS67031.1"/>
    <property type="molecule type" value="Genomic_DNA"/>
</dbReference>
<comment type="function">
    <text evidence="8 10">Plays an essential role in the initiation and regulation of chromosomal replication. ATP-DnaA binds to the origin of replication (oriC) to initiate formation of the DNA replication initiation complex once per cell cycle. Binds the DnaA box (a 9 base pair repeat at the origin) and separates the double-stranded (ds)DNA. Forms a right-handed helical filament on oriC DNA; dsDNA binds to the exterior of the filament while single-stranded (ss)DNA is stabiized in the filament's interior. The ATP-DnaA-oriC complex binds and stabilizes one strand of the AT-rich DNA unwinding element (DUE), permitting loading of DNA polymerase. After initiation quickly degrades to an ADP-DnaA complex that is not apt for DNA replication. Binds acidic phospholipids.</text>
</comment>
<dbReference type="InterPro" id="IPR003593">
    <property type="entry name" value="AAA+_ATPase"/>
</dbReference>
<dbReference type="NCBIfam" id="TIGR00362">
    <property type="entry name" value="DnaA"/>
    <property type="match status" value="1"/>
</dbReference>
<evidence type="ECO:0000313" key="15">
    <source>
        <dbReference type="Proteomes" id="UP000067399"/>
    </source>
</evidence>
<comment type="caution">
    <text evidence="8">Lacks conserved residue(s) required for the propagation of feature annotation.</text>
</comment>
<feature type="region of interest" description="Domain I, interacts with DnaA modulators" evidence="8">
    <location>
        <begin position="1"/>
        <end position="77"/>
    </location>
</feature>
<evidence type="ECO:0000256" key="4">
    <source>
        <dbReference type="ARBA" id="ARBA00022741"/>
    </source>
</evidence>
<dbReference type="InterPro" id="IPR027417">
    <property type="entry name" value="P-loop_NTPase"/>
</dbReference>
<comment type="similarity">
    <text evidence="1 8 11">Belongs to the DnaA family.</text>
</comment>
<protein>
    <recommendedName>
        <fullName evidence="8 9">Chromosomal replication initiator protein DnaA</fullName>
    </recommendedName>
</protein>
<sequence>MSIIWKKCLETLKDTVPIGQFSVWIQPLKATVKDNTLTIMAPNTSTVDYLKKNLKQKIKAAVAQHDKTLKIEIGIETQQTKKNTKHTTPLFPEYTFDNLVMGSANQIAYGAIQQIAENLKKSPYNPCIIYGGSGLGKTHLMQAAGHLVKEQKPKTKIIYAPVMDFVKNITTSLRHNTIESVKSYYQSADLLLVDDIHMIAGKEKSQEEFFHIFNFLFTTKKQIIFTCDQPPSNIKDLETRLKTRFAQGLNLSLGPPELEMRAAILLKKAENKTININLNEDMALYIASNITDNVRNLEGALLKLKAFIDFSRLGDLIITKEVIDTALGELIKPKAKNMDINDIQKESAKHYGVIVSDLSSSSRKQNIVLARQMAMFITHEMTSLSLSKIGKFFGGRDHSTVLHAIKKIKQKVENEPKTKDEYELLILKLASL</sequence>
<feature type="domain" description="AAA+ ATPase" evidence="12">
    <location>
        <begin position="123"/>
        <end position="255"/>
    </location>
</feature>
<dbReference type="GO" id="GO:0005737">
    <property type="term" value="C:cytoplasm"/>
    <property type="evidence" value="ECO:0007669"/>
    <property type="project" value="UniProtKB-SubCell"/>
</dbReference>
<dbReference type="InterPro" id="IPR038454">
    <property type="entry name" value="DnaA_N_sf"/>
</dbReference>
<comment type="domain">
    <text evidence="8">Domain I is involved in oligomerization and binding regulators, domain II is flexibile and of varying length in different bacteria, domain III forms the AAA+ region, while domain IV binds dsDNA.</text>
</comment>
<dbReference type="HAMAP" id="MF_00377">
    <property type="entry name" value="DnaA_bact"/>
    <property type="match status" value="1"/>
</dbReference>
<dbReference type="GO" id="GO:0006275">
    <property type="term" value="P:regulation of DNA replication"/>
    <property type="evidence" value="ECO:0007669"/>
    <property type="project" value="UniProtKB-UniRule"/>
</dbReference>
<dbReference type="Proteomes" id="UP000067399">
    <property type="component" value="Chromosome"/>
</dbReference>
<dbReference type="PRINTS" id="PR00051">
    <property type="entry name" value="DNAA"/>
</dbReference>
<keyword evidence="6 8" id="KW-0446">Lipid-binding</keyword>
<feature type="domain" description="Chromosomal replication initiator DnaA C-terminal" evidence="13">
    <location>
        <begin position="339"/>
        <end position="408"/>
    </location>
</feature>
<dbReference type="CDD" id="cd00009">
    <property type="entry name" value="AAA"/>
    <property type="match status" value="1"/>
</dbReference>
<dbReference type="Pfam" id="PF00308">
    <property type="entry name" value="Bac_DnaA"/>
    <property type="match status" value="1"/>
</dbReference>
<evidence type="ECO:0000256" key="6">
    <source>
        <dbReference type="ARBA" id="ARBA00023121"/>
    </source>
</evidence>
<dbReference type="InterPro" id="IPR024633">
    <property type="entry name" value="DnaA_N_dom"/>
</dbReference>
<dbReference type="SUPFAM" id="SSF48295">
    <property type="entry name" value="TrpR-like"/>
    <property type="match status" value="1"/>
</dbReference>
<dbReference type="AlphaFoldDB" id="A0A0N7KB50"/>
<keyword evidence="2 8" id="KW-0963">Cytoplasm</keyword>
<keyword evidence="7 8" id="KW-0238">DNA-binding</keyword>
<evidence type="ECO:0000259" key="12">
    <source>
        <dbReference type="SMART" id="SM00382"/>
    </source>
</evidence>
<dbReference type="Gene3D" id="1.10.8.60">
    <property type="match status" value="1"/>
</dbReference>
<dbReference type="SUPFAM" id="SSF52540">
    <property type="entry name" value="P-loop containing nucleoside triphosphate hydrolases"/>
    <property type="match status" value="1"/>
</dbReference>
<keyword evidence="5 8" id="KW-0067">ATP-binding</keyword>
<organism evidence="14 15">
    <name type="scientific">endosymbiont of Bathymodiolus septemdierum str. Myojin knoll</name>
    <dbReference type="NCBI Taxonomy" id="1303921"/>
    <lineage>
        <taxon>Bacteria</taxon>
        <taxon>Pseudomonadati</taxon>
        <taxon>Pseudomonadota</taxon>
        <taxon>Gammaproteobacteria</taxon>
        <taxon>sulfur-oxidizing symbionts</taxon>
    </lineage>
</organism>
<dbReference type="InterPro" id="IPR010921">
    <property type="entry name" value="Trp_repressor/repl_initiator"/>
</dbReference>
<dbReference type="GO" id="GO:0003688">
    <property type="term" value="F:DNA replication origin binding"/>
    <property type="evidence" value="ECO:0007669"/>
    <property type="project" value="UniProtKB-UniRule"/>
</dbReference>
<dbReference type="PROSITE" id="PS01008">
    <property type="entry name" value="DNAA"/>
    <property type="match status" value="1"/>
</dbReference>
<feature type="binding site" evidence="8">
    <location>
        <position position="136"/>
    </location>
    <ligand>
        <name>ATP</name>
        <dbReference type="ChEBI" id="CHEBI:30616"/>
    </ligand>
</feature>
<reference evidence="14 15" key="1">
    <citation type="journal article" date="2000" name="Mar. Ecol. Prog. Ser.">
        <title>Phylogenetic characterization of endosymbionts in three hydrothermal vent mussels: influence on host distributions.</title>
        <authorList>
            <person name="Fujiwara Y."/>
            <person name="Takai K."/>
            <person name="Uematsu K."/>
            <person name="Tsuchida S."/>
            <person name="Hunt J.C."/>
            <person name="Hashimoto J."/>
        </authorList>
    </citation>
    <scope>NUCLEOTIDE SEQUENCE [LARGE SCALE GENOMIC DNA]</scope>
    <source>
        <strain evidence="14 15">Myojin Knoll</strain>
    </source>
</reference>
<keyword evidence="15" id="KW-1185">Reference proteome</keyword>
<dbReference type="InterPro" id="IPR013317">
    <property type="entry name" value="DnaA_dom"/>
</dbReference>
<dbReference type="InterPro" id="IPR020591">
    <property type="entry name" value="Chromosome_initiator_DnaA-like"/>
</dbReference>
<feature type="binding site" evidence="8">
    <location>
        <position position="138"/>
    </location>
    <ligand>
        <name>ATP</name>
        <dbReference type="ChEBI" id="CHEBI:30616"/>
    </ligand>
</feature>
<evidence type="ECO:0000256" key="5">
    <source>
        <dbReference type="ARBA" id="ARBA00022840"/>
    </source>
</evidence>
<dbReference type="PANTHER" id="PTHR30050">
    <property type="entry name" value="CHROMOSOMAL REPLICATION INITIATOR PROTEIN DNAA"/>
    <property type="match status" value="1"/>
</dbReference>
<dbReference type="PANTHER" id="PTHR30050:SF2">
    <property type="entry name" value="CHROMOSOMAL REPLICATION INITIATOR PROTEIN DNAA"/>
    <property type="match status" value="1"/>
</dbReference>
<comment type="subunit">
    <text evidence="8">Oligomerizes as a right-handed, spiral filament on DNA at oriC.</text>
</comment>
<dbReference type="Gene3D" id="1.10.1750.10">
    <property type="match status" value="1"/>
</dbReference>
<evidence type="ECO:0000256" key="9">
    <source>
        <dbReference type="NCBIfam" id="TIGR00362"/>
    </source>
</evidence>
<feature type="binding site" evidence="8">
    <location>
        <position position="134"/>
    </location>
    <ligand>
        <name>ATP</name>
        <dbReference type="ChEBI" id="CHEBI:30616"/>
    </ligand>
</feature>
<keyword evidence="4 8" id="KW-0547">Nucleotide-binding</keyword>
<feature type="region of interest" description="Domain IV, binds dsDNA" evidence="8">
    <location>
        <begin position="309"/>
        <end position="432"/>
    </location>
</feature>
<dbReference type="Gene3D" id="3.30.300.180">
    <property type="match status" value="1"/>
</dbReference>
<dbReference type="InterPro" id="IPR018312">
    <property type="entry name" value="Chromosome_initiator_DnaA_CS"/>
</dbReference>
<dbReference type="KEGG" id="ebh:BSEPE_0001"/>
<name>A0A0N7KB50_9GAMM</name>
<dbReference type="STRING" id="1303921.BSEPE_0001"/>
<evidence type="ECO:0000256" key="2">
    <source>
        <dbReference type="ARBA" id="ARBA00022490"/>
    </source>
</evidence>
<keyword evidence="3 8" id="KW-0235">DNA replication</keyword>
<evidence type="ECO:0000259" key="13">
    <source>
        <dbReference type="SMART" id="SM00760"/>
    </source>
</evidence>
<dbReference type="SMART" id="SM00760">
    <property type="entry name" value="Bac_DnaA_C"/>
    <property type="match status" value="1"/>
</dbReference>
<dbReference type="Pfam" id="PF11638">
    <property type="entry name" value="DnaA_N"/>
    <property type="match status" value="1"/>
</dbReference>
<accession>A0A0N7KB50</accession>